<dbReference type="EMBL" id="JANVFS010000006">
    <property type="protein sequence ID" value="KAJ4491591.1"/>
    <property type="molecule type" value="Genomic_DNA"/>
</dbReference>
<gene>
    <name evidence="2" type="ORF">C8J55DRAFT_557155</name>
</gene>
<comment type="caution">
    <text evidence="2">The sequence shown here is derived from an EMBL/GenBank/DDBJ whole genome shotgun (WGS) entry which is preliminary data.</text>
</comment>
<proteinExistence type="predicted"/>
<evidence type="ECO:0000313" key="2">
    <source>
        <dbReference type="EMBL" id="KAJ4491591.1"/>
    </source>
</evidence>
<dbReference type="Proteomes" id="UP001150238">
    <property type="component" value="Unassembled WGS sequence"/>
</dbReference>
<dbReference type="AlphaFoldDB" id="A0A9W9DY45"/>
<accession>A0A9W9DY45</accession>
<protein>
    <submittedName>
        <fullName evidence="2">Uncharacterized protein</fullName>
    </submittedName>
</protein>
<feature type="region of interest" description="Disordered" evidence="1">
    <location>
        <begin position="490"/>
        <end position="516"/>
    </location>
</feature>
<dbReference type="SUPFAM" id="SSF52047">
    <property type="entry name" value="RNI-like"/>
    <property type="match status" value="1"/>
</dbReference>
<feature type="region of interest" description="Disordered" evidence="1">
    <location>
        <begin position="264"/>
        <end position="311"/>
    </location>
</feature>
<evidence type="ECO:0000256" key="1">
    <source>
        <dbReference type="SAM" id="MobiDB-lite"/>
    </source>
</evidence>
<feature type="region of interest" description="Disordered" evidence="1">
    <location>
        <begin position="19"/>
        <end position="41"/>
    </location>
</feature>
<reference evidence="2" key="1">
    <citation type="submission" date="2022-08" db="EMBL/GenBank/DDBJ databases">
        <authorList>
            <consortium name="DOE Joint Genome Institute"/>
            <person name="Min B."/>
            <person name="Riley R."/>
            <person name="Sierra-Patev S."/>
            <person name="Naranjo-Ortiz M."/>
            <person name="Looney B."/>
            <person name="Konkel Z."/>
            <person name="Slot J.C."/>
            <person name="Sakamoto Y."/>
            <person name="Steenwyk J.L."/>
            <person name="Rokas A."/>
            <person name="Carro J."/>
            <person name="Camarero S."/>
            <person name="Ferreira P."/>
            <person name="Molpeceres G."/>
            <person name="Ruiz-Duenas F.J."/>
            <person name="Serrano A."/>
            <person name="Henrissat B."/>
            <person name="Drula E."/>
            <person name="Hughes K.W."/>
            <person name="Mata J.L."/>
            <person name="Ishikawa N.K."/>
            <person name="Vargas-Isla R."/>
            <person name="Ushijima S."/>
            <person name="Smith C.A."/>
            <person name="Ahrendt S."/>
            <person name="Andreopoulos W."/>
            <person name="He G."/>
            <person name="Labutti K."/>
            <person name="Lipzen A."/>
            <person name="Ng V."/>
            <person name="Sandor L."/>
            <person name="Barry K."/>
            <person name="Martinez A.T."/>
            <person name="Xiao Y."/>
            <person name="Gibbons J.G."/>
            <person name="Terashima K."/>
            <person name="Hibbett D.S."/>
            <person name="Grigoriev I.V."/>
        </authorList>
    </citation>
    <scope>NUCLEOTIDE SEQUENCE</scope>
    <source>
        <strain evidence="2">Sp2 HRB7682 ss15</strain>
    </source>
</reference>
<reference evidence="2" key="2">
    <citation type="journal article" date="2023" name="Proc. Natl. Acad. Sci. U.S.A.">
        <title>A global phylogenomic analysis of the shiitake genus Lentinula.</title>
        <authorList>
            <person name="Sierra-Patev S."/>
            <person name="Min B."/>
            <person name="Naranjo-Ortiz M."/>
            <person name="Looney B."/>
            <person name="Konkel Z."/>
            <person name="Slot J.C."/>
            <person name="Sakamoto Y."/>
            <person name="Steenwyk J.L."/>
            <person name="Rokas A."/>
            <person name="Carro J."/>
            <person name="Camarero S."/>
            <person name="Ferreira P."/>
            <person name="Molpeceres G."/>
            <person name="Ruiz-Duenas F.J."/>
            <person name="Serrano A."/>
            <person name="Henrissat B."/>
            <person name="Drula E."/>
            <person name="Hughes K.W."/>
            <person name="Mata J.L."/>
            <person name="Ishikawa N.K."/>
            <person name="Vargas-Isla R."/>
            <person name="Ushijima S."/>
            <person name="Smith C.A."/>
            <person name="Donoghue J."/>
            <person name="Ahrendt S."/>
            <person name="Andreopoulos W."/>
            <person name="He G."/>
            <person name="LaButti K."/>
            <person name="Lipzen A."/>
            <person name="Ng V."/>
            <person name="Riley R."/>
            <person name="Sandor L."/>
            <person name="Barry K."/>
            <person name="Martinez A.T."/>
            <person name="Xiao Y."/>
            <person name="Gibbons J.G."/>
            <person name="Terashima K."/>
            <person name="Grigoriev I.V."/>
            <person name="Hibbett D."/>
        </authorList>
    </citation>
    <scope>NUCLEOTIDE SEQUENCE</scope>
    <source>
        <strain evidence="2">Sp2 HRB7682 ss15</strain>
    </source>
</reference>
<name>A0A9W9DY45_9AGAR</name>
<sequence length="1175" mass="129145">MDDTQLHHLHAALQNDNTYLGSPANCPPGQGRWEDDGQKGLNFAHPKPPAIEHPISIVMCVVGKVSNINICMGPLGAHRVKKPDFKLSKMRKTIVLNCPTKTPFSRDWSTAEAKLNRTVALQTTEKPAFLWLEKGSPDELGSLKIGCPAFVICDSTMPVDGRIMAAVPNNEKDDDDWKEITRNYTLAFVPVFDHHGNPIPQNDIQFSLLNATVLAKFTLRIYKWAGRRVNVTADIVSLSILYTSQALPRAVGVAPVDYTRLPQTPSRDFITHPELTPPNSVDGGQPYYHRDSSHTRTAAVRTPPSANVGRRNPYPTPLSSPFMLAHPPAAPSVYSHPQLRSPATTDMQPNLAMTPISRAPTPQMHIRNSYSDARPLTGSTVAEVENHPYPYWPRIENGAHSQNDFAAFRLTQYAPRTAMNTVWPDYDSSHLTLRHDDIYHTPHVTQLPLTSPARVSASSVGGTFRGLSASTGPVSVLPNGVTERAATAPIPDLHSTPTKGSCEPQKDHPLQRAMQSGDDNTAFSGSPPSTLPVVGLDTQNVRTPILPIRTQHDCAAKPVQGGGIAYQEQSNVHHAGVDVSFDINHNVVANYMTQNQLPRQEFDTNQPNPTYDTVSDQYSFEGKHLTLVTSDGGEQTGVSEGHVDNTLNELLAFTPSNLTAHGPDNAYPHSPIVPAHGVLSPAPLPGQVDKSITSLLSKNVPIAGTVGTLKRIASEELASGMATQGLYTVVLIAFHTMTSLDSAPIPFELLSRIAFFTAGDKGAAHSMPLVSRGFYAATIENLYTTVNGNALTTLAQDQPTFCTYKHPAACVRELLIEGQFDTHVVSKNFAIALKNVVRLATAERPLLCFKFSSPCLGVPLAFETDTGNTFPGFISVFLSTPCSTGKENNLCTVNTTQFELDFSRINGSVTFEMLAIIMRLLHGNSPHLRSLKLNLAAPHLEGVHDILQEVLDDNTVTFTDLQEFSLEDAPLYIENFLRRHSTVTTLTLMPAWQVYNDTNALHCADVVPRLKSFTGTGNLVAAACDSHRPLTYLFIRDHRPDPTQMMALLEGMRHTSTLEGIRLMVNWESGYDVQELHSLVSACPQLKSVECCIQFTGENEKLILRIYESVLSNALNLIYLCTHISEDVNEYTGIIDCHRAAIENIHTTRLYPVPWVVEIYARYGKQRLLTMDFHM</sequence>
<organism evidence="2 3">
    <name type="scientific">Lentinula lateritia</name>
    <dbReference type="NCBI Taxonomy" id="40482"/>
    <lineage>
        <taxon>Eukaryota</taxon>
        <taxon>Fungi</taxon>
        <taxon>Dikarya</taxon>
        <taxon>Basidiomycota</taxon>
        <taxon>Agaricomycotina</taxon>
        <taxon>Agaricomycetes</taxon>
        <taxon>Agaricomycetidae</taxon>
        <taxon>Agaricales</taxon>
        <taxon>Marasmiineae</taxon>
        <taxon>Omphalotaceae</taxon>
        <taxon>Lentinula</taxon>
    </lineage>
</organism>
<evidence type="ECO:0000313" key="3">
    <source>
        <dbReference type="Proteomes" id="UP001150238"/>
    </source>
</evidence>